<dbReference type="KEGG" id="hsl:OE_1080F"/>
<gene>
    <name evidence="7" type="ordered locus">OE_1080F</name>
</gene>
<evidence type="ECO:0000256" key="5">
    <source>
        <dbReference type="ARBA" id="ARBA00023136"/>
    </source>
</evidence>
<dbReference type="PANTHER" id="PTHR30250">
    <property type="entry name" value="PST FAMILY PREDICTED COLANIC ACID TRANSPORTER"/>
    <property type="match status" value="1"/>
</dbReference>
<feature type="transmembrane region" description="Helical" evidence="6">
    <location>
        <begin position="175"/>
        <end position="194"/>
    </location>
</feature>
<feature type="transmembrane region" description="Helical" evidence="6">
    <location>
        <begin position="82"/>
        <end position="107"/>
    </location>
</feature>
<evidence type="ECO:0000256" key="6">
    <source>
        <dbReference type="SAM" id="Phobius"/>
    </source>
</evidence>
<evidence type="ECO:0000256" key="3">
    <source>
        <dbReference type="ARBA" id="ARBA00022692"/>
    </source>
</evidence>
<evidence type="ECO:0000256" key="1">
    <source>
        <dbReference type="ARBA" id="ARBA00004651"/>
    </source>
</evidence>
<feature type="transmembrane region" description="Helical" evidence="6">
    <location>
        <begin position="411"/>
        <end position="435"/>
    </location>
</feature>
<feature type="transmembrane region" description="Helical" evidence="6">
    <location>
        <begin position="149"/>
        <end position="169"/>
    </location>
</feature>
<keyword evidence="2" id="KW-1003">Cell membrane</keyword>
<proteinExistence type="predicted"/>
<feature type="transmembrane region" description="Helical" evidence="6">
    <location>
        <begin position="328"/>
        <end position="347"/>
    </location>
</feature>
<sequence>MNIRRLFSDAGISALRVIVLSIRSLLIISIITKLIGSGAQGIWATILALVGLFASAGGLHMHGALIRYSPSSDASQVFSDTLTVTLMMSILTGAIFYILSGAILSVINPSGDISTTLMIPAAVYTGASLLSSFLSNYPRALRRVKRYEALLIALNGIEVIVLAVTLYLSESLLDGFWALALTHIIFDFVFLFVFSRDDLTIPDISTFPLYLRYAVPMVPKELSGTLLSHADKILIIRFLGPSAAGIYTVSYTISSFLQKLAGIFNSTLYPNVTAAWENEEFDELSRFYSNFLRGYVLFALPAIGGLSFLSVAILRFISTPEIAVNGEWIVPILAVGFAFQGAEGFLSYPLQAAEETTRLSIITFFAVILNLCLNLVLLPIIGLEGAAVATTVSFGFRTVLLFHLSKSIIDFNFPILMTGKAIAATTIMVIVLIMMPINSQPLLLVVAPVTGVLIYFVSLWLVRGLTRDDIAVAQSYITNQ</sequence>
<feature type="transmembrane region" description="Helical" evidence="6">
    <location>
        <begin position="295"/>
        <end position="316"/>
    </location>
</feature>
<evidence type="ECO:0000313" key="8">
    <source>
        <dbReference type="Proteomes" id="UP000001321"/>
    </source>
</evidence>
<feature type="transmembrane region" description="Helical" evidence="6">
    <location>
        <begin position="386"/>
        <end position="404"/>
    </location>
</feature>
<comment type="subcellular location">
    <subcellularLocation>
        <location evidence="1">Cell membrane</location>
        <topology evidence="1">Multi-pass membrane protein</topology>
    </subcellularLocation>
</comment>
<dbReference type="HOGENOM" id="CLU_557375_0_0_2"/>
<feature type="transmembrane region" description="Helical" evidence="6">
    <location>
        <begin position="359"/>
        <end position="380"/>
    </location>
</feature>
<dbReference type="RefSeq" id="WP_010901985.1">
    <property type="nucleotide sequence ID" value="NC_010364.1"/>
</dbReference>
<evidence type="ECO:0000313" key="7">
    <source>
        <dbReference type="EMBL" id="CAP12931.1"/>
    </source>
</evidence>
<accession>B0R8F9</accession>
<reference evidence="7 8" key="1">
    <citation type="journal article" date="2008" name="Genomics">
        <title>Evolution in the laboratory: the genome of Halobacterium salinarum strain R1 compared to that of strain NRC-1.</title>
        <authorList>
            <person name="Pfeiffer F."/>
            <person name="Schuster S.C."/>
            <person name="Broicher A."/>
            <person name="Falb M."/>
            <person name="Palm P."/>
            <person name="Rodewald K."/>
            <person name="Ruepp A."/>
            <person name="Soppa J."/>
            <person name="Tittor J."/>
            <person name="Oesterhelt D."/>
        </authorList>
    </citation>
    <scope>NUCLEOTIDE SEQUENCE [LARGE SCALE GENOMIC DNA]</scope>
    <source>
        <strain evidence="8">ATCC 29341 / DSM 671 / R1</strain>
    </source>
</reference>
<dbReference type="Pfam" id="PF01943">
    <property type="entry name" value="Polysacc_synt"/>
    <property type="match status" value="1"/>
</dbReference>
<feature type="transmembrane region" description="Helical" evidence="6">
    <location>
        <begin position="441"/>
        <end position="462"/>
    </location>
</feature>
<dbReference type="InterPro" id="IPR050833">
    <property type="entry name" value="Poly_Biosynth_Transport"/>
</dbReference>
<keyword evidence="3 6" id="KW-0812">Transmembrane</keyword>
<evidence type="ECO:0000256" key="4">
    <source>
        <dbReference type="ARBA" id="ARBA00022989"/>
    </source>
</evidence>
<dbReference type="GeneID" id="68693033"/>
<dbReference type="InterPro" id="IPR002797">
    <property type="entry name" value="Polysacc_synth"/>
</dbReference>
<dbReference type="PhylomeDB" id="B0R8F9"/>
<feature type="transmembrane region" description="Helical" evidence="6">
    <location>
        <begin position="12"/>
        <end position="35"/>
    </location>
</feature>
<dbReference type="EMBL" id="AM774415">
    <property type="protein sequence ID" value="CAP12931.1"/>
    <property type="molecule type" value="Genomic_DNA"/>
</dbReference>
<name>B0R8F9_HALS3</name>
<dbReference type="EnsemblBacteria" id="CAP12931">
    <property type="protein sequence ID" value="CAP12931"/>
    <property type="gene ID" value="OE_1080F"/>
</dbReference>
<dbReference type="Proteomes" id="UP000001321">
    <property type="component" value="Chromosome"/>
</dbReference>
<dbReference type="PANTHER" id="PTHR30250:SF11">
    <property type="entry name" value="O-ANTIGEN TRANSPORTER-RELATED"/>
    <property type="match status" value="1"/>
</dbReference>
<feature type="transmembrane region" description="Helical" evidence="6">
    <location>
        <begin position="41"/>
        <end position="61"/>
    </location>
</feature>
<keyword evidence="4 6" id="KW-1133">Transmembrane helix</keyword>
<evidence type="ECO:0000256" key="2">
    <source>
        <dbReference type="ARBA" id="ARBA00022475"/>
    </source>
</evidence>
<protein>
    <submittedName>
        <fullName evidence="7">Probable RfbX family transport protein</fullName>
    </submittedName>
</protein>
<feature type="transmembrane region" description="Helical" evidence="6">
    <location>
        <begin position="113"/>
        <end position="137"/>
    </location>
</feature>
<dbReference type="AlphaFoldDB" id="B0R8F9"/>
<dbReference type="GO" id="GO:0005886">
    <property type="term" value="C:plasma membrane"/>
    <property type="evidence" value="ECO:0007669"/>
    <property type="project" value="UniProtKB-SubCell"/>
</dbReference>
<organism evidence="7 8">
    <name type="scientific">Halobacterium salinarum (strain ATCC 29341 / DSM 671 / R1)</name>
    <dbReference type="NCBI Taxonomy" id="478009"/>
    <lineage>
        <taxon>Archaea</taxon>
        <taxon>Methanobacteriati</taxon>
        <taxon>Methanobacteriota</taxon>
        <taxon>Stenosarchaea group</taxon>
        <taxon>Halobacteria</taxon>
        <taxon>Halobacteriales</taxon>
        <taxon>Halobacteriaceae</taxon>
        <taxon>Halobacterium</taxon>
        <taxon>Halobacterium salinarum NRC-34001</taxon>
    </lineage>
</organism>
<keyword evidence="5 6" id="KW-0472">Membrane</keyword>